<dbReference type="EMBL" id="CM007367">
    <property type="protein sequence ID" value="OIW08137.1"/>
    <property type="molecule type" value="Genomic_DNA"/>
</dbReference>
<keyword evidence="3" id="KW-1185">Reference proteome</keyword>
<dbReference type="AlphaFoldDB" id="A0A1J7I074"/>
<name>A0A1J7I074_LUPAN</name>
<gene>
    <name evidence="2" type="ORF">TanjilG_06680</name>
</gene>
<keyword evidence="1" id="KW-0812">Transmembrane</keyword>
<feature type="transmembrane region" description="Helical" evidence="1">
    <location>
        <begin position="92"/>
        <end position="118"/>
    </location>
</feature>
<evidence type="ECO:0000313" key="3">
    <source>
        <dbReference type="Proteomes" id="UP000188354"/>
    </source>
</evidence>
<sequence>MSAILIYSVYTLYDIAYQDVSFLVNEVFSLWAASPRRLGGLNYTTDNVGNVISISDNHNSPLTAILGLEETIDRWIIVSETECYSSFHLAGFLFMFVLFLSDSSFCAMIMFLSVCCFLTSNSVRYMNKFIKTNQNSYNICGRLCRAHQLFLKKGPAYVDGNCTYFCTLQAHAWLCQYVVMSLLRKMLMPYVEDKISRVHCD</sequence>
<dbReference type="Proteomes" id="UP000188354">
    <property type="component" value="Chromosome LG07"/>
</dbReference>
<keyword evidence="1" id="KW-0472">Membrane</keyword>
<dbReference type="Gramene" id="OIW08137">
    <property type="protein sequence ID" value="OIW08137"/>
    <property type="gene ID" value="TanjilG_06680"/>
</dbReference>
<keyword evidence="1" id="KW-1133">Transmembrane helix</keyword>
<evidence type="ECO:0000256" key="1">
    <source>
        <dbReference type="SAM" id="Phobius"/>
    </source>
</evidence>
<proteinExistence type="predicted"/>
<accession>A0A1J7I074</accession>
<organism evidence="2 3">
    <name type="scientific">Lupinus angustifolius</name>
    <name type="common">Narrow-leaved blue lupine</name>
    <dbReference type="NCBI Taxonomy" id="3871"/>
    <lineage>
        <taxon>Eukaryota</taxon>
        <taxon>Viridiplantae</taxon>
        <taxon>Streptophyta</taxon>
        <taxon>Embryophyta</taxon>
        <taxon>Tracheophyta</taxon>
        <taxon>Spermatophyta</taxon>
        <taxon>Magnoliopsida</taxon>
        <taxon>eudicotyledons</taxon>
        <taxon>Gunneridae</taxon>
        <taxon>Pentapetalae</taxon>
        <taxon>rosids</taxon>
        <taxon>fabids</taxon>
        <taxon>Fabales</taxon>
        <taxon>Fabaceae</taxon>
        <taxon>Papilionoideae</taxon>
        <taxon>50 kb inversion clade</taxon>
        <taxon>genistoids sensu lato</taxon>
        <taxon>core genistoids</taxon>
        <taxon>Genisteae</taxon>
        <taxon>Lupinus</taxon>
    </lineage>
</organism>
<evidence type="ECO:0000313" key="2">
    <source>
        <dbReference type="EMBL" id="OIW08137.1"/>
    </source>
</evidence>
<reference evidence="2 3" key="1">
    <citation type="journal article" date="2017" name="Plant Biotechnol. J.">
        <title>A comprehensive draft genome sequence for lupin (Lupinus angustifolius), an emerging health food: insights into plant-microbe interactions and legume evolution.</title>
        <authorList>
            <person name="Hane J.K."/>
            <person name="Ming Y."/>
            <person name="Kamphuis L.G."/>
            <person name="Nelson M.N."/>
            <person name="Garg G."/>
            <person name="Atkins C.A."/>
            <person name="Bayer P.E."/>
            <person name="Bravo A."/>
            <person name="Bringans S."/>
            <person name="Cannon S."/>
            <person name="Edwards D."/>
            <person name="Foley R."/>
            <person name="Gao L.L."/>
            <person name="Harrison M.J."/>
            <person name="Huang W."/>
            <person name="Hurgobin B."/>
            <person name="Li S."/>
            <person name="Liu C.W."/>
            <person name="McGrath A."/>
            <person name="Morahan G."/>
            <person name="Murray J."/>
            <person name="Weller J."/>
            <person name="Jian J."/>
            <person name="Singh K.B."/>
        </authorList>
    </citation>
    <scope>NUCLEOTIDE SEQUENCE [LARGE SCALE GENOMIC DNA]</scope>
    <source>
        <strain evidence="3">cv. Tanjil</strain>
        <tissue evidence="2">Whole plant</tissue>
    </source>
</reference>
<dbReference type="STRING" id="3871.A0A1J7I074"/>
<protein>
    <submittedName>
        <fullName evidence="2">Uncharacterized protein</fullName>
    </submittedName>
</protein>